<sequence length="130" mass="14949">MFMVCFFSSSESVIFLFSMLGNIFFKYSCFLVLLCDLHHPCSSLHMRMCVSFLHHPKMAEHLPVFSLCFPFLFSSDLLLDLHLEVSFSLESYLLLLLLLSSVEMVYSHVVVVGSNLLFLHLILDHSLLLL</sequence>
<organism evidence="2 3">
    <name type="scientific">Euplotes crassus</name>
    <dbReference type="NCBI Taxonomy" id="5936"/>
    <lineage>
        <taxon>Eukaryota</taxon>
        <taxon>Sar</taxon>
        <taxon>Alveolata</taxon>
        <taxon>Ciliophora</taxon>
        <taxon>Intramacronucleata</taxon>
        <taxon>Spirotrichea</taxon>
        <taxon>Hypotrichia</taxon>
        <taxon>Euplotida</taxon>
        <taxon>Euplotidae</taxon>
        <taxon>Moneuplotes</taxon>
    </lineage>
</organism>
<name>A0AAD1XRM2_EUPCR</name>
<dbReference type="AlphaFoldDB" id="A0AAD1XRM2"/>
<feature type="transmembrane region" description="Helical" evidence="1">
    <location>
        <begin position="12"/>
        <end position="37"/>
    </location>
</feature>
<dbReference type="Proteomes" id="UP001295684">
    <property type="component" value="Unassembled WGS sequence"/>
</dbReference>
<evidence type="ECO:0000313" key="2">
    <source>
        <dbReference type="EMBL" id="CAI2377529.1"/>
    </source>
</evidence>
<protein>
    <submittedName>
        <fullName evidence="2">Uncharacterized protein</fullName>
    </submittedName>
</protein>
<keyword evidence="3" id="KW-1185">Reference proteome</keyword>
<evidence type="ECO:0000256" key="1">
    <source>
        <dbReference type="SAM" id="Phobius"/>
    </source>
</evidence>
<keyword evidence="1" id="KW-0812">Transmembrane</keyword>
<accession>A0AAD1XRM2</accession>
<dbReference type="EMBL" id="CAMPGE010019176">
    <property type="protein sequence ID" value="CAI2377529.1"/>
    <property type="molecule type" value="Genomic_DNA"/>
</dbReference>
<keyword evidence="1" id="KW-0472">Membrane</keyword>
<evidence type="ECO:0000313" key="3">
    <source>
        <dbReference type="Proteomes" id="UP001295684"/>
    </source>
</evidence>
<gene>
    <name evidence="2" type="ORF">ECRASSUSDP1_LOCUS18915</name>
</gene>
<reference evidence="2" key="1">
    <citation type="submission" date="2023-07" db="EMBL/GenBank/DDBJ databases">
        <authorList>
            <consortium name="AG Swart"/>
            <person name="Singh M."/>
            <person name="Singh A."/>
            <person name="Seah K."/>
            <person name="Emmerich C."/>
        </authorList>
    </citation>
    <scope>NUCLEOTIDE SEQUENCE</scope>
    <source>
        <strain evidence="2">DP1</strain>
    </source>
</reference>
<keyword evidence="1" id="KW-1133">Transmembrane helix</keyword>
<comment type="caution">
    <text evidence="2">The sequence shown here is derived from an EMBL/GenBank/DDBJ whole genome shotgun (WGS) entry which is preliminary data.</text>
</comment>
<feature type="transmembrane region" description="Helical" evidence="1">
    <location>
        <begin position="91"/>
        <end position="123"/>
    </location>
</feature>
<proteinExistence type="predicted"/>